<dbReference type="PANTHER" id="PTHR42083">
    <property type="entry name" value="MARVEL DOMAIN-CONTAINING PROTEIN"/>
    <property type="match status" value="1"/>
</dbReference>
<keyword evidence="2" id="KW-0472">Membrane</keyword>
<reference evidence="4" key="1">
    <citation type="journal article" date="2015" name="Genome Announc.">
        <title>Draft genome sequence of Talaromyces cellulolyticus strain Y-94, a source of lignocellulosic biomass-degrading enzymes.</title>
        <authorList>
            <person name="Fujii T."/>
            <person name="Koike H."/>
            <person name="Sawayama S."/>
            <person name="Yano S."/>
            <person name="Inoue H."/>
        </authorList>
    </citation>
    <scope>NUCLEOTIDE SEQUENCE [LARGE SCALE GENOMIC DNA]</scope>
    <source>
        <strain evidence="4">Y-94</strain>
    </source>
</reference>
<dbReference type="Proteomes" id="UP000053095">
    <property type="component" value="Unassembled WGS sequence"/>
</dbReference>
<feature type="compositionally biased region" description="Low complexity" evidence="1">
    <location>
        <begin position="254"/>
        <end position="265"/>
    </location>
</feature>
<evidence type="ECO:0000256" key="2">
    <source>
        <dbReference type="SAM" id="Phobius"/>
    </source>
</evidence>
<feature type="compositionally biased region" description="Basic and acidic residues" evidence="1">
    <location>
        <begin position="59"/>
        <end position="69"/>
    </location>
</feature>
<keyword evidence="2" id="KW-1133">Transmembrane helix</keyword>
<feature type="compositionally biased region" description="Low complexity" evidence="1">
    <location>
        <begin position="273"/>
        <end position="292"/>
    </location>
</feature>
<feature type="transmembrane region" description="Helical" evidence="2">
    <location>
        <begin position="117"/>
        <end position="138"/>
    </location>
</feature>
<protein>
    <recommendedName>
        <fullName evidence="5">MARVEL domain-containing protein</fullName>
    </recommendedName>
</protein>
<feature type="compositionally biased region" description="Basic and acidic residues" evidence="1">
    <location>
        <begin position="317"/>
        <end position="333"/>
    </location>
</feature>
<evidence type="ECO:0000313" key="4">
    <source>
        <dbReference type="Proteomes" id="UP000053095"/>
    </source>
</evidence>
<dbReference type="PANTHER" id="PTHR42083:SF1">
    <property type="entry name" value="MARVEL DOMAIN-CONTAINING PROTEIN"/>
    <property type="match status" value="1"/>
</dbReference>
<gene>
    <name evidence="3" type="ORF">TCE0_018f05909</name>
</gene>
<evidence type="ECO:0008006" key="5">
    <source>
        <dbReference type="Google" id="ProtNLM"/>
    </source>
</evidence>
<feature type="transmembrane region" description="Helical" evidence="2">
    <location>
        <begin position="159"/>
        <end position="180"/>
    </location>
</feature>
<name>A0A510NWQ3_TALPI</name>
<feature type="region of interest" description="Disordered" evidence="1">
    <location>
        <begin position="41"/>
        <end position="71"/>
    </location>
</feature>
<accession>A0A510NWQ3</accession>
<feature type="transmembrane region" description="Helical" evidence="2">
    <location>
        <begin position="200"/>
        <end position="221"/>
    </location>
</feature>
<sequence>MSGKILSKAAFKAVKTAIHEVKDGRNQSYAAEQRAREFFNNNGHLEQQSPMRNFSRPYKPSDKEGEEAHTSPPHIAKTVANNFIRSCQFALALTVAGLYGQDLHHACDKNVYLDAKWVFAEIVAALGAFTSAGYLLIWCCVQRIARPALTSYYSMHFPLFLWEIVMCLIWMIVFGIFGKMYLPEHPEGDLDIVRMKHACWVDLVNLLLWAATMIWSGLRWWQGRIRKSKEEGESAAAGVRDPSEAMRKLKFDDGSAPAGAPSGTPAGAGPGGHADPSVASGAAPVAASANPALHETSRGVTSDAAQHDAAPVVSRQYSRESAYESSEERVVSP</sequence>
<dbReference type="AlphaFoldDB" id="A0A510NWQ3"/>
<dbReference type="EMBL" id="DF933814">
    <property type="protein sequence ID" value="GAM36655.1"/>
    <property type="molecule type" value="Genomic_DNA"/>
</dbReference>
<proteinExistence type="predicted"/>
<evidence type="ECO:0000256" key="1">
    <source>
        <dbReference type="SAM" id="MobiDB-lite"/>
    </source>
</evidence>
<feature type="region of interest" description="Disordered" evidence="1">
    <location>
        <begin position="251"/>
        <end position="333"/>
    </location>
</feature>
<feature type="compositionally biased region" description="Polar residues" evidence="1">
    <location>
        <begin position="41"/>
        <end position="52"/>
    </location>
</feature>
<keyword evidence="4" id="KW-1185">Reference proteome</keyword>
<keyword evidence="2" id="KW-0812">Transmembrane</keyword>
<organism evidence="3 4">
    <name type="scientific">Talaromyces pinophilus</name>
    <name type="common">Penicillium pinophilum</name>
    <dbReference type="NCBI Taxonomy" id="128442"/>
    <lineage>
        <taxon>Eukaryota</taxon>
        <taxon>Fungi</taxon>
        <taxon>Dikarya</taxon>
        <taxon>Ascomycota</taxon>
        <taxon>Pezizomycotina</taxon>
        <taxon>Eurotiomycetes</taxon>
        <taxon>Eurotiomycetidae</taxon>
        <taxon>Eurotiales</taxon>
        <taxon>Trichocomaceae</taxon>
        <taxon>Talaromyces</taxon>
        <taxon>Talaromyces sect. Talaromyces</taxon>
    </lineage>
</organism>
<evidence type="ECO:0000313" key="3">
    <source>
        <dbReference type="EMBL" id="GAM36655.1"/>
    </source>
</evidence>